<evidence type="ECO:0000256" key="2">
    <source>
        <dbReference type="SAM" id="MobiDB-lite"/>
    </source>
</evidence>
<dbReference type="KEGG" id="mde:101901291"/>
<dbReference type="Pfam" id="PF25818">
    <property type="entry name" value="MTRES1_C"/>
    <property type="match status" value="1"/>
</dbReference>
<dbReference type="GO" id="GO:1903108">
    <property type="term" value="P:regulation of mitochondrial transcription"/>
    <property type="evidence" value="ECO:0007669"/>
    <property type="project" value="TreeGrafter"/>
</dbReference>
<feature type="compositionally biased region" description="Acidic residues" evidence="2">
    <location>
        <begin position="71"/>
        <end position="81"/>
    </location>
</feature>
<keyword evidence="1" id="KW-0694">RNA-binding</keyword>
<proteinExistence type="predicted"/>
<name>A0A1I8N2E0_MUSDO</name>
<dbReference type="InterPro" id="IPR057896">
    <property type="entry name" value="MTRES1_C"/>
</dbReference>
<dbReference type="PANTHER" id="PTHR13633">
    <property type="entry name" value="MITOCHONDRIAL TRANSCRIPTION RESCUE FACTOR 1"/>
    <property type="match status" value="1"/>
</dbReference>
<dbReference type="PANTHER" id="PTHR13633:SF3">
    <property type="entry name" value="MITOCHONDRIAL TRANSCRIPTION RESCUE FACTOR 1"/>
    <property type="match status" value="1"/>
</dbReference>
<sequence>MIALRRIVYNRQFEQLLRTMSATKASYITGGKVCQNDSNLPALQNPFASSIARHFSLTKSHQKYNKKDVESDSEDEEETEFKDERDSKVVKAKVNSLRADLILKAGLGMARNKVENIFYESRIRVNGKKLQKKSVQLHDGDEIDVIRGFSQTNPSHLIVSRVIILSEAEREEGFSVQLRRYKSLLIENYSGSNAFKASGGGDH</sequence>
<dbReference type="VEuPathDB" id="VectorBase:MDOA010826"/>
<protein>
    <submittedName>
        <fullName evidence="6">Uncharacterized protein C6orf203 homolog</fullName>
    </submittedName>
</protein>
<dbReference type="STRING" id="7370.A0A1I8N2E0"/>
<dbReference type="RefSeq" id="XP_005176695.1">
    <property type="nucleotide sequence ID" value="XM_005176638.3"/>
</dbReference>
<dbReference type="EnsemblMetazoa" id="MDOA010826-RA">
    <property type="protein sequence ID" value="MDOA010826-PA"/>
    <property type="gene ID" value="MDOA010826"/>
</dbReference>
<evidence type="ECO:0000256" key="1">
    <source>
        <dbReference type="PROSITE-ProRule" id="PRU00182"/>
    </source>
</evidence>
<dbReference type="GO" id="GO:0003723">
    <property type="term" value="F:RNA binding"/>
    <property type="evidence" value="ECO:0007669"/>
    <property type="project" value="UniProtKB-KW"/>
</dbReference>
<reference evidence="6" key="2">
    <citation type="submission" date="2025-04" db="UniProtKB">
        <authorList>
            <consortium name="RefSeq"/>
        </authorList>
    </citation>
    <scope>IDENTIFICATION</scope>
    <source>
        <strain evidence="6">Aabys</strain>
    </source>
</reference>
<evidence type="ECO:0000259" key="3">
    <source>
        <dbReference type="Pfam" id="PF25818"/>
    </source>
</evidence>
<dbReference type="VEuPathDB" id="VectorBase:MDOMA2_004539"/>
<dbReference type="OrthoDB" id="4150at2759"/>
<dbReference type="SUPFAM" id="SSF55174">
    <property type="entry name" value="Alpha-L RNA-binding motif"/>
    <property type="match status" value="1"/>
</dbReference>
<evidence type="ECO:0000313" key="5">
    <source>
        <dbReference type="Proteomes" id="UP001652621"/>
    </source>
</evidence>
<dbReference type="eggNOG" id="KOG4837">
    <property type="taxonomic scope" value="Eukaryota"/>
</dbReference>
<feature type="domain" description="Mitochondrial transcription rescue factor 1 C-terminal" evidence="3">
    <location>
        <begin position="91"/>
        <end position="185"/>
    </location>
</feature>
<evidence type="ECO:0000313" key="6">
    <source>
        <dbReference type="RefSeq" id="XP_005176695.1"/>
    </source>
</evidence>
<reference evidence="4" key="1">
    <citation type="submission" date="2020-05" db="UniProtKB">
        <authorList>
            <consortium name="EnsemblMetazoa"/>
        </authorList>
    </citation>
    <scope>IDENTIFICATION</scope>
    <source>
        <strain evidence="4">Aabys</strain>
    </source>
</reference>
<evidence type="ECO:0000313" key="4">
    <source>
        <dbReference type="EnsemblMetazoa" id="MDOA010826-PA"/>
    </source>
</evidence>
<keyword evidence="5" id="KW-1185">Reference proteome</keyword>
<dbReference type="GO" id="GO:0005739">
    <property type="term" value="C:mitochondrion"/>
    <property type="evidence" value="ECO:0007669"/>
    <property type="project" value="TreeGrafter"/>
</dbReference>
<accession>A0A1I8N2E0</accession>
<organism evidence="4">
    <name type="scientific">Musca domestica</name>
    <name type="common">House fly</name>
    <dbReference type="NCBI Taxonomy" id="7370"/>
    <lineage>
        <taxon>Eukaryota</taxon>
        <taxon>Metazoa</taxon>
        <taxon>Ecdysozoa</taxon>
        <taxon>Arthropoda</taxon>
        <taxon>Hexapoda</taxon>
        <taxon>Insecta</taxon>
        <taxon>Pterygota</taxon>
        <taxon>Neoptera</taxon>
        <taxon>Endopterygota</taxon>
        <taxon>Diptera</taxon>
        <taxon>Brachycera</taxon>
        <taxon>Muscomorpha</taxon>
        <taxon>Muscoidea</taxon>
        <taxon>Muscidae</taxon>
        <taxon>Musca</taxon>
    </lineage>
</organism>
<dbReference type="Proteomes" id="UP001652621">
    <property type="component" value="Unplaced"/>
</dbReference>
<gene>
    <name evidence="4" type="primary">101901291</name>
    <name evidence="6" type="synonym">LOC101901291</name>
</gene>
<dbReference type="AlphaFoldDB" id="A0A1I8N2E0"/>
<dbReference type="GeneID" id="101901291"/>
<dbReference type="PROSITE" id="PS50889">
    <property type="entry name" value="S4"/>
    <property type="match status" value="1"/>
</dbReference>
<feature type="region of interest" description="Disordered" evidence="2">
    <location>
        <begin position="62"/>
        <end position="81"/>
    </location>
</feature>